<sequence length="31" mass="3225">MTIVGYFDSFAEDDTILRATATLAGCDAGAQ</sequence>
<dbReference type="EMBL" id="VMSD01000004">
    <property type="protein sequence ID" value="KAF0846699.1"/>
    <property type="molecule type" value="Genomic_DNA"/>
</dbReference>
<name>A0ABQ6YLM5_9NOCA</name>
<gene>
    <name evidence="1" type="ORF">FNL39_104120</name>
</gene>
<evidence type="ECO:0000313" key="1">
    <source>
        <dbReference type="EMBL" id="KAF0846699.1"/>
    </source>
</evidence>
<evidence type="ECO:0000313" key="2">
    <source>
        <dbReference type="Proteomes" id="UP000798951"/>
    </source>
</evidence>
<keyword evidence="2" id="KW-1185">Reference proteome</keyword>
<dbReference type="Proteomes" id="UP000798951">
    <property type="component" value="Unassembled WGS sequence"/>
</dbReference>
<accession>A0ABQ6YLM5</accession>
<organism evidence="1 2">
    <name type="scientific">Nocardia caishijiensis</name>
    <dbReference type="NCBI Taxonomy" id="184756"/>
    <lineage>
        <taxon>Bacteria</taxon>
        <taxon>Bacillati</taxon>
        <taxon>Actinomycetota</taxon>
        <taxon>Actinomycetes</taxon>
        <taxon>Mycobacteriales</taxon>
        <taxon>Nocardiaceae</taxon>
        <taxon>Nocardia</taxon>
    </lineage>
</organism>
<proteinExistence type="predicted"/>
<protein>
    <submittedName>
        <fullName evidence="1">Uncharacterized protein</fullName>
    </submittedName>
</protein>
<comment type="caution">
    <text evidence="1">The sequence shown here is derived from an EMBL/GenBank/DDBJ whole genome shotgun (WGS) entry which is preliminary data.</text>
</comment>
<reference evidence="1 2" key="1">
    <citation type="submission" date="2019-07" db="EMBL/GenBank/DDBJ databases">
        <title>Genomic Encyclopedia of Type Strains, Phase IV (KMG-IV): sequencing the most valuable type-strain genomes for metagenomic binning, comparative biology and taxonomic classification.</title>
        <authorList>
            <person name="Goeker M."/>
        </authorList>
    </citation>
    <scope>NUCLEOTIDE SEQUENCE [LARGE SCALE GENOMIC DNA]</scope>
    <source>
        <strain evidence="1 2">DSM 44831</strain>
    </source>
</reference>